<name>M2XRS1_GALSU</name>
<sequence>MTFKRNTYLKVDPHPPPILSFFDKVVSLQSIQGKVVYHEVLTDKRKLFFDLDGPSGSFGEEEVEQLIQACLCRLPGIDNERGNVVVLWSSKLEEKASCHVVFSTTLLPDGDISHDLASYLSDLKIFPYVDKGVYHPNHSLRCPLSSKMKTERFFRCPMDGDILCRSLVSCIYHSTHLVKLKTISKTKKEIPLDVVHADVLVWCSYINRKLGADLRFRKIENGRFLLFDRTEAYIKVFLSQRTSGKRNSFEYFGMNTFVSFHERGRSLYVFYKSADDCYFQKFSPTSKVLLKPDKLSPNELSELEQLKQKGELSYADEYREVFEPRSTFSRFICVATRRPDRWLKLSKKGAAFHCFHSPLQHYFMYKSENDHYLQELYENSSLCNVVSFDIEVSAQSSNIFPDPRQKNSQVYMISVVTENRKMLLTSKETLPIDGVEVRLFQDETCLLEGFCNAIKELDPDIITGYNICSFDLPFLYIRGIFQGVDVLAKIGRTVTIPYKVLWYDDIMETDIPGRIILDAYLKFRRELRASRCRLQDLSEQYLNSSKDDVTLEEIALAGEGKDVKITTKVGSYCVQDSVLVLHLIEKLQAIPSTFAMSKYTCTAPQTLYTRGVTHRIRNLSVCFGKNRFAFPVVDYDDFDDDDEKDNEENEEKEGDKKYEGAFVFAKPGVYSQVKAFDFNSLYPSIMIAMNICQSSFLEERLVSVESNIMESPIITEEKVEIQVGDKIYAFRRKPIGLFPFIAKFLIERRKELKAQGKKIDQNAVKIVTNSLYGALGAKGGFRPAAESVTAFGRYFIRLARNLAQEKGWEVPYIDTDSLFVVGGPPDSLGDEISEQIGVPPLRLLLDKKMDKLLVLKKKKYAMLKEDGRIVCSGLLNNRDDSCGVFREVELSCVFARFEGDPLPELKLEELQNYDFEKFIFKARFKAEVSRNSKYFFLFSRVLDRSVSMVDFVVSKEGGNSISERYFPAESFPKENLDWNYYLSSCRKIVDTFR</sequence>
<dbReference type="InterPro" id="IPR006172">
    <property type="entry name" value="DNA-dir_DNA_pol_B"/>
</dbReference>
<dbReference type="STRING" id="130081.M2XRS1"/>
<comment type="catalytic activity">
    <reaction evidence="6 7">
        <text>DNA(n) + a 2'-deoxyribonucleoside 5'-triphosphate = DNA(n+1) + diphosphate</text>
        <dbReference type="Rhea" id="RHEA:22508"/>
        <dbReference type="Rhea" id="RHEA-COMP:17339"/>
        <dbReference type="Rhea" id="RHEA-COMP:17340"/>
        <dbReference type="ChEBI" id="CHEBI:33019"/>
        <dbReference type="ChEBI" id="CHEBI:61560"/>
        <dbReference type="ChEBI" id="CHEBI:173112"/>
        <dbReference type="EC" id="2.7.7.7"/>
    </reaction>
</comment>
<dbReference type="PROSITE" id="PS00116">
    <property type="entry name" value="DNA_POLYMERASE_B"/>
    <property type="match status" value="1"/>
</dbReference>
<dbReference type="Proteomes" id="UP000030680">
    <property type="component" value="Unassembled WGS sequence"/>
</dbReference>
<reference evidence="11" key="1">
    <citation type="journal article" date="2013" name="Science">
        <title>Gene transfer from bacteria and archaea facilitated evolution of an extremophilic eukaryote.</title>
        <authorList>
            <person name="Schonknecht G."/>
            <person name="Chen W.H."/>
            <person name="Ternes C.M."/>
            <person name="Barbier G.G."/>
            <person name="Shrestha R.P."/>
            <person name="Stanke M."/>
            <person name="Brautigam A."/>
            <person name="Baker B.J."/>
            <person name="Banfield J.F."/>
            <person name="Garavito R.M."/>
            <person name="Carr K."/>
            <person name="Wilkerson C."/>
            <person name="Rensing S.A."/>
            <person name="Gagneul D."/>
            <person name="Dickenson N.E."/>
            <person name="Oesterhelt C."/>
            <person name="Lercher M.J."/>
            <person name="Weber A.P."/>
        </authorList>
    </citation>
    <scope>NUCLEOTIDE SEQUENCE [LARGE SCALE GENOMIC DNA]</scope>
    <source>
        <strain evidence="11">074W</strain>
    </source>
</reference>
<dbReference type="PRINTS" id="PR00106">
    <property type="entry name" value="DNAPOLB"/>
</dbReference>
<dbReference type="InterPro" id="IPR006134">
    <property type="entry name" value="DNA-dir_DNA_pol_B_multi_dom"/>
</dbReference>
<evidence type="ECO:0000259" key="9">
    <source>
        <dbReference type="Pfam" id="PF03104"/>
    </source>
</evidence>
<evidence type="ECO:0000256" key="3">
    <source>
        <dbReference type="ARBA" id="ARBA00022695"/>
    </source>
</evidence>
<keyword evidence="4 7" id="KW-0239">DNA-directed DNA polymerase</keyword>
<dbReference type="PANTHER" id="PTHR10322:SF23">
    <property type="entry name" value="DNA POLYMERASE DELTA CATALYTIC SUBUNIT"/>
    <property type="match status" value="1"/>
</dbReference>
<dbReference type="GO" id="GO:0006261">
    <property type="term" value="P:DNA-templated DNA replication"/>
    <property type="evidence" value="ECO:0007669"/>
    <property type="project" value="TreeGrafter"/>
</dbReference>
<evidence type="ECO:0000256" key="1">
    <source>
        <dbReference type="ARBA" id="ARBA00005755"/>
    </source>
</evidence>
<evidence type="ECO:0000256" key="2">
    <source>
        <dbReference type="ARBA" id="ARBA00022679"/>
    </source>
</evidence>
<dbReference type="InterPro" id="IPR050240">
    <property type="entry name" value="DNA_pol_type-B"/>
</dbReference>
<evidence type="ECO:0000256" key="5">
    <source>
        <dbReference type="ARBA" id="ARBA00023125"/>
    </source>
</evidence>
<evidence type="ECO:0000313" key="11">
    <source>
        <dbReference type="Proteomes" id="UP000030680"/>
    </source>
</evidence>
<dbReference type="PANTHER" id="PTHR10322">
    <property type="entry name" value="DNA POLYMERASE CATALYTIC SUBUNIT"/>
    <property type="match status" value="1"/>
</dbReference>
<dbReference type="InterPro" id="IPR036397">
    <property type="entry name" value="RNaseH_sf"/>
</dbReference>
<dbReference type="GeneID" id="17085131"/>
<evidence type="ECO:0000256" key="6">
    <source>
        <dbReference type="ARBA" id="ARBA00049244"/>
    </source>
</evidence>
<dbReference type="eggNOG" id="KOG0969">
    <property type="taxonomic scope" value="Eukaryota"/>
</dbReference>
<evidence type="ECO:0000259" key="8">
    <source>
        <dbReference type="Pfam" id="PF00136"/>
    </source>
</evidence>
<feature type="domain" description="DNA-directed DNA polymerase family B exonuclease" evidence="9">
    <location>
        <begin position="338"/>
        <end position="532"/>
    </location>
</feature>
<gene>
    <name evidence="10" type="ORF">Gasu_62090</name>
</gene>
<dbReference type="Gene3D" id="3.30.420.10">
    <property type="entry name" value="Ribonuclease H-like superfamily/Ribonuclease H"/>
    <property type="match status" value="1"/>
</dbReference>
<dbReference type="EC" id="2.7.7.7" evidence="7"/>
<keyword evidence="5 7" id="KW-0238">DNA-binding</keyword>
<dbReference type="Gramene" id="EME26144">
    <property type="protein sequence ID" value="EME26144"/>
    <property type="gene ID" value="Gasu_62090"/>
</dbReference>
<keyword evidence="2 7" id="KW-0808">Transferase</keyword>
<accession>M2XRS1</accession>
<dbReference type="GO" id="GO:0003677">
    <property type="term" value="F:DNA binding"/>
    <property type="evidence" value="ECO:0007669"/>
    <property type="project" value="UniProtKB-KW"/>
</dbReference>
<dbReference type="Gene3D" id="3.90.1600.10">
    <property type="entry name" value="Palm domain of DNA polymerase"/>
    <property type="match status" value="1"/>
</dbReference>
<dbReference type="InterPro" id="IPR023211">
    <property type="entry name" value="DNA_pol_palm_dom_sf"/>
</dbReference>
<comment type="similarity">
    <text evidence="1 7">Belongs to the DNA polymerase type-B family.</text>
</comment>
<proteinExistence type="inferred from homology"/>
<dbReference type="GO" id="GO:0003887">
    <property type="term" value="F:DNA-directed DNA polymerase activity"/>
    <property type="evidence" value="ECO:0007669"/>
    <property type="project" value="UniProtKB-KW"/>
</dbReference>
<protein>
    <recommendedName>
        <fullName evidence="7">DNA polymerase</fullName>
        <ecNumber evidence="7">2.7.7.7</ecNumber>
    </recommendedName>
</protein>
<dbReference type="RefSeq" id="XP_005702664.1">
    <property type="nucleotide sequence ID" value="XM_005702607.1"/>
</dbReference>
<dbReference type="InterPro" id="IPR006133">
    <property type="entry name" value="DNA-dir_DNA_pol_B_exonuc"/>
</dbReference>
<dbReference type="Gene3D" id="1.10.287.690">
    <property type="entry name" value="Helix hairpin bin"/>
    <property type="match status" value="1"/>
</dbReference>
<evidence type="ECO:0000313" key="10">
    <source>
        <dbReference type="EMBL" id="EME26144.1"/>
    </source>
</evidence>
<dbReference type="GO" id="GO:0000166">
    <property type="term" value="F:nucleotide binding"/>
    <property type="evidence" value="ECO:0007669"/>
    <property type="project" value="InterPro"/>
</dbReference>
<dbReference type="InterPro" id="IPR012337">
    <property type="entry name" value="RNaseH-like_sf"/>
</dbReference>
<dbReference type="AlphaFoldDB" id="M2XRS1"/>
<dbReference type="InterPro" id="IPR043502">
    <property type="entry name" value="DNA/RNA_pol_sf"/>
</dbReference>
<dbReference type="InterPro" id="IPR017964">
    <property type="entry name" value="DNA-dir_DNA_pol_B_CS"/>
</dbReference>
<keyword evidence="11" id="KW-1185">Reference proteome</keyword>
<dbReference type="OrthoDB" id="4540587at2759"/>
<keyword evidence="3 7" id="KW-0548">Nucleotidyltransferase</keyword>
<evidence type="ECO:0000256" key="7">
    <source>
        <dbReference type="RuleBase" id="RU000442"/>
    </source>
</evidence>
<dbReference type="Pfam" id="PF03104">
    <property type="entry name" value="DNA_pol_B_exo1"/>
    <property type="match status" value="1"/>
</dbReference>
<evidence type="ECO:0000256" key="4">
    <source>
        <dbReference type="ARBA" id="ARBA00022932"/>
    </source>
</evidence>
<dbReference type="EMBL" id="KB454596">
    <property type="protein sequence ID" value="EME26144.1"/>
    <property type="molecule type" value="Genomic_DNA"/>
</dbReference>
<dbReference type="Pfam" id="PF00136">
    <property type="entry name" value="DNA_pol_B"/>
    <property type="match status" value="1"/>
</dbReference>
<dbReference type="SMART" id="SM00486">
    <property type="entry name" value="POLBc"/>
    <property type="match status" value="1"/>
</dbReference>
<feature type="domain" description="DNA-directed DNA polymerase family B multifunctional" evidence="8">
    <location>
        <begin position="650"/>
        <end position="894"/>
    </location>
</feature>
<dbReference type="KEGG" id="gsl:Gasu_62090"/>
<dbReference type="SUPFAM" id="SSF56672">
    <property type="entry name" value="DNA/RNA polymerases"/>
    <property type="match status" value="1"/>
</dbReference>
<organism evidence="10 11">
    <name type="scientific">Galdieria sulphuraria</name>
    <name type="common">Red alga</name>
    <dbReference type="NCBI Taxonomy" id="130081"/>
    <lineage>
        <taxon>Eukaryota</taxon>
        <taxon>Rhodophyta</taxon>
        <taxon>Bangiophyceae</taxon>
        <taxon>Galdieriales</taxon>
        <taxon>Galdieriaceae</taxon>
        <taxon>Galdieria</taxon>
    </lineage>
</organism>
<dbReference type="SUPFAM" id="SSF53098">
    <property type="entry name" value="Ribonuclease H-like"/>
    <property type="match status" value="1"/>
</dbReference>
<keyword evidence="7" id="KW-0235">DNA replication</keyword>